<evidence type="ECO:0000256" key="6">
    <source>
        <dbReference type="ARBA" id="ARBA00022806"/>
    </source>
</evidence>
<evidence type="ECO:0000256" key="14">
    <source>
        <dbReference type="ARBA" id="ARBA00048988"/>
    </source>
</evidence>
<comment type="catalytic activity">
    <reaction evidence="14 15">
        <text>ATP + H2O = ADP + phosphate + H(+)</text>
        <dbReference type="Rhea" id="RHEA:13065"/>
        <dbReference type="ChEBI" id="CHEBI:15377"/>
        <dbReference type="ChEBI" id="CHEBI:15378"/>
        <dbReference type="ChEBI" id="CHEBI:30616"/>
        <dbReference type="ChEBI" id="CHEBI:43474"/>
        <dbReference type="ChEBI" id="CHEBI:456216"/>
        <dbReference type="EC" id="5.6.2.4"/>
    </reaction>
</comment>
<dbReference type="InterPro" id="IPR014017">
    <property type="entry name" value="DNA_helicase_UvrD-like_C"/>
</dbReference>
<dbReference type="Gene3D" id="1.10.3170.10">
    <property type="entry name" value="Recbcd, chain B, domain 2"/>
    <property type="match status" value="1"/>
</dbReference>
<dbReference type="GO" id="GO:0043138">
    <property type="term" value="F:3'-5' DNA helicase activity"/>
    <property type="evidence" value="ECO:0007669"/>
    <property type="project" value="UniProtKB-UniRule"/>
</dbReference>
<dbReference type="SUPFAM" id="SSF52540">
    <property type="entry name" value="P-loop containing nucleoside triphosphate hydrolases"/>
    <property type="match status" value="1"/>
</dbReference>
<sequence length="1114" mass="120109">MSELALRLPLSGLHLVEASAGTGKTFALTAWILRLLLERGVALPELLAVTFTRAATAELRERIRRRLRGAERLLGGEAARDDEERQTAAILAQAIRNGDEATVRMRLAAALVQLDEAAVSTIHGFCQRALREYGFIAGSIGDEDVIDDPREAWDEVAADLWRGANLGLPEDARQLRALWNTPGDLAGNLPGLCDPARRLLPAANESDAAAWLHALRAQARERFEATLARRRQRSQDQLLERMHVAMREPRFAAAVATRWPVALVDEFQDTDTRQWAIFRGLYQAGLARFKRDAGAMPLLGLVGDPKQAIYAFRGGDLDTYLAARDEVRAHGGERMSNISSLDTNYRSRPAVLAAIEALFAQSPQPFRSDIAFHPVVAARADDEDALRVDGASPPGLTIHWLPPPGDASKKKRSKGEDERDAIATTVGEIVRLLERGTLRGKDGERPLRASDIAVLVRRNKQAEWMRDALAAAGIGAAVQGNDSVFAADAAGEVLRLLEACAHPGDDARLRSALATRLLGFDAAAIAALEDAVDADGVPALPAWRARFEAAGLAWQQRGPLPALLPFLEGRFIGEAAAAARLSETGGTRLLTDALHLAELLQAQGEHSHGVHGLLRWFARQCAAPPQGDELALRLDADADAVQVLTLHKAKGLEYPVVFLPFTAFADGFAPQGLRCSRVRDDDGAPANYFHLHRGSGKAKAMVFGSPAHHDEWIAREEIDESAEDLRLLYVGLTRARYALHLSWGHTYDSNDSALHWLLHGAEKAGRKHDTLQPDGMRERIETLARASSGAIEVRPMPSPVPAAAVSRDALRTADAGTPEARVASATLPRGGGQYSFSGLRSHRRESLPARGADDEAAAPATLEVVAAAGDGVKPLGGADFGNVVHETLETADFAAWDGVAEAPDAAAREAILKALARHDLPRTPEAAAQVADLVARALNAPLPGAATLARLPATRRVAEMEFHFRLGATRLQALHALLAAHGYAHATTPSRGGIEGLMHGYIDLLYRDDDGAHWVLDYKTNRLADYSPASCAHAVADSDYDLQYLIYLVAVQRWLRLRLGAAYDPARHLGGAVYLFLRGIAPRGGDAQGHGIHRDRPPQALVDGLDALFDGGAA</sequence>
<dbReference type="Gene3D" id="1.10.486.10">
    <property type="entry name" value="PCRA, domain 4"/>
    <property type="match status" value="1"/>
</dbReference>
<feature type="region of interest" description="Disordered" evidence="17">
    <location>
        <begin position="393"/>
        <end position="419"/>
    </location>
</feature>
<dbReference type="GO" id="GO:0000724">
    <property type="term" value="P:double-strand break repair via homologous recombination"/>
    <property type="evidence" value="ECO:0007669"/>
    <property type="project" value="UniProtKB-UniRule"/>
</dbReference>
<evidence type="ECO:0000256" key="4">
    <source>
        <dbReference type="ARBA" id="ARBA00022763"/>
    </source>
</evidence>
<comment type="domain">
    <text evidence="15">The C-terminal domain has nuclease activity and interacts with RecD. It interacts with RecA, facilitating its loading onto ssDNA.</text>
</comment>
<keyword evidence="1 15" id="KW-0540">Nuclease</keyword>
<keyword evidence="7 15" id="KW-0269">Exonuclease</keyword>
<dbReference type="InterPro" id="IPR000212">
    <property type="entry name" value="DNA_helicase_UvrD/REP"/>
</dbReference>
<evidence type="ECO:0000256" key="12">
    <source>
        <dbReference type="ARBA" id="ARBA00023235"/>
    </source>
</evidence>
<dbReference type="GO" id="GO:0009338">
    <property type="term" value="C:exodeoxyribonuclease V complex"/>
    <property type="evidence" value="ECO:0007669"/>
    <property type="project" value="TreeGrafter"/>
</dbReference>
<dbReference type="InterPro" id="IPR038726">
    <property type="entry name" value="PDDEXK_AddAB-type"/>
</dbReference>
<dbReference type="OrthoDB" id="9810135at2"/>
<comment type="catalytic activity">
    <reaction evidence="15">
        <text>Exonucleolytic cleavage (in the presence of ATP) in either 5'- to 3'- or 3'- to 5'-direction to yield 5'-phosphooligonucleotides.</text>
        <dbReference type="EC" id="3.1.11.5"/>
    </reaction>
</comment>
<dbReference type="InterPro" id="IPR014016">
    <property type="entry name" value="UvrD-like_ATP-bd"/>
</dbReference>
<dbReference type="AlphaFoldDB" id="A0A516V654"/>
<dbReference type="InterPro" id="IPR027417">
    <property type="entry name" value="P-loop_NTPase"/>
</dbReference>
<accession>A0A516V654</accession>
<dbReference type="RefSeq" id="WP_143879525.1">
    <property type="nucleotide sequence ID" value="NZ_BAABLZ010000001.1"/>
</dbReference>
<comment type="miscellaneous">
    <text evidence="15">In the RecBCD complex, RecB has a slow 3'-5' helicase, an exonuclease activity and loads RecA onto ssDNA, RecD has a fast 5'-3' helicase activity, while RecC stimulates the ATPase and processivity of the RecB helicase and contributes to recognition of the Chi site.</text>
</comment>
<dbReference type="InterPro" id="IPR011604">
    <property type="entry name" value="PDDEXK-like_dom_sf"/>
</dbReference>
<evidence type="ECO:0000256" key="13">
    <source>
        <dbReference type="ARBA" id="ARBA00034617"/>
    </source>
</evidence>
<dbReference type="GO" id="GO:0016887">
    <property type="term" value="F:ATP hydrolysis activity"/>
    <property type="evidence" value="ECO:0007669"/>
    <property type="project" value="RHEA"/>
</dbReference>
<dbReference type="Pfam" id="PF12705">
    <property type="entry name" value="PDDEXK_1"/>
    <property type="match status" value="1"/>
</dbReference>
<dbReference type="PANTHER" id="PTHR11070:SF23">
    <property type="entry name" value="RECBCD ENZYME SUBUNIT RECB"/>
    <property type="match status" value="1"/>
</dbReference>
<comment type="subunit">
    <text evidence="15">Heterotrimer of RecB, RecC and RecD. All subunits contribute to DNA-binding. Interacts with RecA.</text>
</comment>
<evidence type="ECO:0000256" key="1">
    <source>
        <dbReference type="ARBA" id="ARBA00022722"/>
    </source>
</evidence>
<feature type="domain" description="UvrD-like helicase C-terminal" evidence="19">
    <location>
        <begin position="377"/>
        <end position="651"/>
    </location>
</feature>
<feature type="binding site" evidence="16">
    <location>
        <begin position="18"/>
        <end position="25"/>
    </location>
    <ligand>
        <name>ATP</name>
        <dbReference type="ChEBI" id="CHEBI:30616"/>
    </ligand>
</feature>
<evidence type="ECO:0000256" key="15">
    <source>
        <dbReference type="HAMAP-Rule" id="MF_01485"/>
    </source>
</evidence>
<gene>
    <name evidence="15" type="primary">recB</name>
    <name evidence="20" type="ORF">FNZ56_09055</name>
</gene>
<feature type="active site" description="For nuclease activity" evidence="15">
    <location>
        <position position="1017"/>
    </location>
</feature>
<comment type="catalytic activity">
    <reaction evidence="13 15">
        <text>Couples ATP hydrolysis with the unwinding of duplex DNA by translocating in the 3'-5' direction.</text>
        <dbReference type="EC" id="5.6.2.4"/>
    </reaction>
</comment>
<evidence type="ECO:0000256" key="11">
    <source>
        <dbReference type="ARBA" id="ARBA00023204"/>
    </source>
</evidence>
<dbReference type="InterPro" id="IPR011335">
    <property type="entry name" value="Restrct_endonuc-II-like"/>
</dbReference>
<dbReference type="SUPFAM" id="SSF52980">
    <property type="entry name" value="Restriction endonuclease-like"/>
    <property type="match status" value="1"/>
</dbReference>
<dbReference type="InterPro" id="IPR004586">
    <property type="entry name" value="RecB"/>
</dbReference>
<evidence type="ECO:0000256" key="10">
    <source>
        <dbReference type="ARBA" id="ARBA00023125"/>
    </source>
</evidence>
<keyword evidence="2 15" id="KW-0479">Metal-binding</keyword>
<evidence type="ECO:0000256" key="8">
    <source>
        <dbReference type="ARBA" id="ARBA00022840"/>
    </source>
</evidence>
<feature type="binding site" evidence="15">
    <location>
        <position position="885"/>
    </location>
    <ligand>
        <name>Mg(2+)</name>
        <dbReference type="ChEBI" id="CHEBI:18420"/>
    </ligand>
</feature>
<proteinExistence type="inferred from homology"/>
<dbReference type="GO" id="GO:0005829">
    <property type="term" value="C:cytosol"/>
    <property type="evidence" value="ECO:0007669"/>
    <property type="project" value="TreeGrafter"/>
</dbReference>
<evidence type="ECO:0000256" key="16">
    <source>
        <dbReference type="PROSITE-ProRule" id="PRU00560"/>
    </source>
</evidence>
<comment type="cofactor">
    <cofactor evidence="15">
        <name>Mg(2+)</name>
        <dbReference type="ChEBI" id="CHEBI:18420"/>
    </cofactor>
    <text evidence="15">Binds 1 Mg(2+) ion per subunit.</text>
</comment>
<dbReference type="Gene3D" id="3.90.320.10">
    <property type="match status" value="1"/>
</dbReference>
<name>A0A516V654_9GAMM</name>
<dbReference type="CDD" id="cd22352">
    <property type="entry name" value="RecB_C-like"/>
    <property type="match status" value="1"/>
</dbReference>
<evidence type="ECO:0000259" key="19">
    <source>
        <dbReference type="PROSITE" id="PS51217"/>
    </source>
</evidence>
<keyword evidence="4 15" id="KW-0227">DNA damage</keyword>
<keyword evidence="8 15" id="KW-0067">ATP-binding</keyword>
<feature type="binding site" evidence="15">
    <location>
        <position position="1017"/>
    </location>
    <ligand>
        <name>Mg(2+)</name>
        <dbReference type="ChEBI" id="CHEBI:18420"/>
    </ligand>
</feature>
<keyword evidence="5 15" id="KW-0378">Hydrolase</keyword>
<keyword evidence="21" id="KW-1185">Reference proteome</keyword>
<dbReference type="Proteomes" id="UP000315891">
    <property type="component" value="Chromosome"/>
</dbReference>
<dbReference type="EMBL" id="CP041742">
    <property type="protein sequence ID" value="QDQ74014.1"/>
    <property type="molecule type" value="Genomic_DNA"/>
</dbReference>
<comment type="domain">
    <text evidence="15">The N-terminal DNA-binding domain is a ssDNA-dependent ATPase and has ATP-dependent 3'-5' helicase function. This domain interacts with RecC.</text>
</comment>
<keyword evidence="11 15" id="KW-0234">DNA repair</keyword>
<evidence type="ECO:0000259" key="18">
    <source>
        <dbReference type="PROSITE" id="PS51198"/>
    </source>
</evidence>
<evidence type="ECO:0000256" key="17">
    <source>
        <dbReference type="SAM" id="MobiDB-lite"/>
    </source>
</evidence>
<evidence type="ECO:0000313" key="21">
    <source>
        <dbReference type="Proteomes" id="UP000315891"/>
    </source>
</evidence>
<dbReference type="GO" id="GO:0008854">
    <property type="term" value="F:exodeoxyribonuclease V activity"/>
    <property type="evidence" value="ECO:0007669"/>
    <property type="project" value="UniProtKB-EC"/>
</dbReference>
<organism evidence="20 21">
    <name type="scientific">Pseudoluteimonas lycopersici</name>
    <dbReference type="NCBI Taxonomy" id="1324796"/>
    <lineage>
        <taxon>Bacteria</taxon>
        <taxon>Pseudomonadati</taxon>
        <taxon>Pseudomonadota</taxon>
        <taxon>Gammaproteobacteria</taxon>
        <taxon>Lysobacterales</taxon>
        <taxon>Lysobacteraceae</taxon>
        <taxon>Pseudoluteimonas</taxon>
    </lineage>
</organism>
<dbReference type="Pfam" id="PF00580">
    <property type="entry name" value="UvrD-helicase"/>
    <property type="match status" value="1"/>
</dbReference>
<dbReference type="GO" id="GO:0000287">
    <property type="term" value="F:magnesium ion binding"/>
    <property type="evidence" value="ECO:0007669"/>
    <property type="project" value="UniProtKB-UniRule"/>
</dbReference>
<dbReference type="PROSITE" id="PS51198">
    <property type="entry name" value="UVRD_HELICASE_ATP_BIND"/>
    <property type="match status" value="1"/>
</dbReference>
<keyword evidence="10 15" id="KW-0238">DNA-binding</keyword>
<dbReference type="PROSITE" id="PS51217">
    <property type="entry name" value="UVRD_HELICASE_CTER"/>
    <property type="match status" value="1"/>
</dbReference>
<feature type="binding site" evidence="15">
    <location>
        <position position="1003"/>
    </location>
    <ligand>
        <name>Mg(2+)</name>
        <dbReference type="ChEBI" id="CHEBI:18420"/>
    </ligand>
</feature>
<feature type="region of interest" description="Nuclease activity, interacts with RecD and RecA" evidence="15">
    <location>
        <begin position="830"/>
        <end position="1114"/>
    </location>
</feature>
<dbReference type="EC" id="5.6.2.4" evidence="15"/>
<evidence type="ECO:0000256" key="9">
    <source>
        <dbReference type="ARBA" id="ARBA00022842"/>
    </source>
</evidence>
<dbReference type="GO" id="GO:0003677">
    <property type="term" value="F:DNA binding"/>
    <property type="evidence" value="ECO:0007669"/>
    <property type="project" value="UniProtKB-UniRule"/>
</dbReference>
<dbReference type="HAMAP" id="MF_01485">
    <property type="entry name" value="RecB"/>
    <property type="match status" value="1"/>
</dbReference>
<reference evidence="20 21" key="1">
    <citation type="submission" date="2019-07" db="EMBL/GenBank/DDBJ databases">
        <title>Lysobacter weifangensis sp. nov., isolated from bensulfuron-methyl contaminated farmland soil.</title>
        <authorList>
            <person name="Zhao H."/>
        </authorList>
    </citation>
    <scope>NUCLEOTIDE SEQUENCE [LARGE SCALE GENOMIC DNA]</scope>
    <source>
        <strain evidence="20 21">CC-Bw-6</strain>
    </source>
</reference>
<feature type="domain" description="UvrD-like helicase ATP-binding" evidence="18">
    <location>
        <begin position="1"/>
        <end position="348"/>
    </location>
</feature>
<dbReference type="EC" id="3.1.11.5" evidence="15"/>
<dbReference type="PANTHER" id="PTHR11070">
    <property type="entry name" value="UVRD / RECB / PCRA DNA HELICASE FAMILY MEMBER"/>
    <property type="match status" value="1"/>
</dbReference>
<keyword evidence="9 15" id="KW-0460">Magnesium</keyword>
<dbReference type="Pfam" id="PF13361">
    <property type="entry name" value="UvrD_C"/>
    <property type="match status" value="1"/>
</dbReference>
<comment type="function">
    <text evidence="15">A helicase/nuclease that prepares dsDNA breaks (DSB) for recombinational DNA repair. Binds to DSBs and unwinds DNA via a highly rapid and processive ATP-dependent bidirectional helicase activity. Unwinds dsDNA until it encounters a Chi (crossover hotspot instigator) sequence from the 3' direction. Cuts ssDNA a few nucleotides 3' to the Chi site. The properties and activities of the enzyme are changed at Chi. The Chi-altered holoenzyme produces a long 3'-ssDNA overhang and facilitates RecA-binding to the ssDNA for homologous DNA recombination and repair. Holoenzyme degrades any linearized DNA that is unable to undergo homologous recombination. In the holoenzyme this subunit contributes ATPase, 3'-5' helicase, exonuclease activity and loads RecA onto ssDNA.</text>
</comment>
<dbReference type="Gene3D" id="3.40.50.300">
    <property type="entry name" value="P-loop containing nucleotide triphosphate hydrolases"/>
    <property type="match status" value="3"/>
</dbReference>
<protein>
    <recommendedName>
        <fullName evidence="15">RecBCD enzyme subunit RecB</fullName>
        <ecNumber evidence="15">3.1.11.5</ecNumber>
        <ecNumber evidence="15">5.6.2.4</ecNumber>
    </recommendedName>
    <alternativeName>
        <fullName evidence="15">DNA 3'-5' helicase subunit RecB</fullName>
    </alternativeName>
    <alternativeName>
        <fullName evidence="15">Exonuclease V subunit RecB</fullName>
        <shortName evidence="15">ExoV subunit RecB</shortName>
    </alternativeName>
    <alternativeName>
        <fullName evidence="15">Helicase/nuclease RecBCD subunit RecB</fullName>
    </alternativeName>
</protein>
<dbReference type="GO" id="GO:0005524">
    <property type="term" value="F:ATP binding"/>
    <property type="evidence" value="ECO:0007669"/>
    <property type="project" value="UniProtKB-UniRule"/>
</dbReference>
<keyword evidence="6 15" id="KW-0347">Helicase</keyword>
<keyword evidence="3 15" id="KW-0547">Nucleotide-binding</keyword>
<evidence type="ECO:0000256" key="5">
    <source>
        <dbReference type="ARBA" id="ARBA00022801"/>
    </source>
</evidence>
<keyword evidence="12 15" id="KW-0413">Isomerase</keyword>
<evidence type="ECO:0000256" key="3">
    <source>
        <dbReference type="ARBA" id="ARBA00022741"/>
    </source>
</evidence>
<feature type="region of interest" description="DNA-binding and helicase activity, interacts with RecC" evidence="15">
    <location>
        <begin position="1"/>
        <end position="777"/>
    </location>
</feature>
<evidence type="ECO:0000256" key="7">
    <source>
        <dbReference type="ARBA" id="ARBA00022839"/>
    </source>
</evidence>
<evidence type="ECO:0000313" key="20">
    <source>
        <dbReference type="EMBL" id="QDQ74014.1"/>
    </source>
</evidence>
<comment type="similarity">
    <text evidence="15">Belongs to the helicase family. UvrD subfamily.</text>
</comment>
<evidence type="ECO:0000256" key="2">
    <source>
        <dbReference type="ARBA" id="ARBA00022723"/>
    </source>
</evidence>